<dbReference type="Proteomes" id="UP000064967">
    <property type="component" value="Chromosome"/>
</dbReference>
<evidence type="ECO:0000256" key="1">
    <source>
        <dbReference type="SAM" id="MobiDB-lite"/>
    </source>
</evidence>
<dbReference type="Gene3D" id="1.10.260.40">
    <property type="entry name" value="lambda repressor-like DNA-binding domains"/>
    <property type="match status" value="1"/>
</dbReference>
<evidence type="ECO:0000259" key="2">
    <source>
        <dbReference type="PROSITE" id="PS50943"/>
    </source>
</evidence>
<dbReference type="Pfam" id="PF13560">
    <property type="entry name" value="HTH_31"/>
    <property type="match status" value="1"/>
</dbReference>
<dbReference type="EMBL" id="CP012333">
    <property type="protein sequence ID" value="AKU97017.1"/>
    <property type="molecule type" value="Genomic_DNA"/>
</dbReference>
<dbReference type="KEGG" id="llu:AKJ09_03681"/>
<sequence length="101" mass="11553">MGTKTWKHLKDETMGSERQARVHAEAMAELRQVELRELREIAGKTQVDLAEASGFQQAEVSRIERREDHMLSTLRRYVEALGGELEVVAVIGDHRVRLRSV</sequence>
<dbReference type="STRING" id="1391654.AKJ09_03681"/>
<feature type="compositionally biased region" description="Basic and acidic residues" evidence="1">
    <location>
        <begin position="8"/>
        <end position="20"/>
    </location>
</feature>
<dbReference type="SMART" id="SM00530">
    <property type="entry name" value="HTH_XRE"/>
    <property type="match status" value="1"/>
</dbReference>
<dbReference type="AlphaFoldDB" id="A0A0K1PU23"/>
<evidence type="ECO:0000313" key="3">
    <source>
        <dbReference type="EMBL" id="AKU97017.1"/>
    </source>
</evidence>
<organism evidence="3 4">
    <name type="scientific">Labilithrix luteola</name>
    <dbReference type="NCBI Taxonomy" id="1391654"/>
    <lineage>
        <taxon>Bacteria</taxon>
        <taxon>Pseudomonadati</taxon>
        <taxon>Myxococcota</taxon>
        <taxon>Polyangia</taxon>
        <taxon>Polyangiales</taxon>
        <taxon>Labilitrichaceae</taxon>
        <taxon>Labilithrix</taxon>
    </lineage>
</organism>
<dbReference type="PROSITE" id="PS50943">
    <property type="entry name" value="HTH_CROC1"/>
    <property type="match status" value="1"/>
</dbReference>
<protein>
    <submittedName>
        <fullName evidence="3">Cro-like protein</fullName>
    </submittedName>
</protein>
<dbReference type="InterPro" id="IPR001387">
    <property type="entry name" value="Cro/C1-type_HTH"/>
</dbReference>
<dbReference type="GO" id="GO:0003677">
    <property type="term" value="F:DNA binding"/>
    <property type="evidence" value="ECO:0007669"/>
    <property type="project" value="InterPro"/>
</dbReference>
<gene>
    <name evidence="3" type="ORF">AKJ09_03681</name>
</gene>
<keyword evidence="4" id="KW-1185">Reference proteome</keyword>
<accession>A0A0K1PU23</accession>
<proteinExistence type="predicted"/>
<dbReference type="PATRIC" id="fig|1391654.3.peg.3731"/>
<feature type="domain" description="HTH cro/C1-type" evidence="2">
    <location>
        <begin position="35"/>
        <end position="88"/>
    </location>
</feature>
<dbReference type="OrthoDB" id="129597at2"/>
<dbReference type="InterPro" id="IPR010982">
    <property type="entry name" value="Lambda_DNA-bd_dom_sf"/>
</dbReference>
<evidence type="ECO:0000313" key="4">
    <source>
        <dbReference type="Proteomes" id="UP000064967"/>
    </source>
</evidence>
<dbReference type="CDD" id="cd00093">
    <property type="entry name" value="HTH_XRE"/>
    <property type="match status" value="1"/>
</dbReference>
<reference evidence="3 4" key="1">
    <citation type="submission" date="2015-08" db="EMBL/GenBank/DDBJ databases">
        <authorList>
            <person name="Babu N.S."/>
            <person name="Beckwith C.J."/>
            <person name="Beseler K.G."/>
            <person name="Brison A."/>
            <person name="Carone J.V."/>
            <person name="Caskin T.P."/>
            <person name="Diamond M."/>
            <person name="Durham M.E."/>
            <person name="Foxe J.M."/>
            <person name="Go M."/>
            <person name="Henderson B.A."/>
            <person name="Jones I.B."/>
            <person name="McGettigan J.A."/>
            <person name="Micheletti S.J."/>
            <person name="Nasrallah M.E."/>
            <person name="Ortiz D."/>
            <person name="Piller C.R."/>
            <person name="Privatt S.R."/>
            <person name="Schneider S.L."/>
            <person name="Sharp S."/>
            <person name="Smith T.C."/>
            <person name="Stanton J.D."/>
            <person name="Ullery H.E."/>
            <person name="Wilson R.J."/>
            <person name="Serrano M.G."/>
            <person name="Buck G."/>
            <person name="Lee V."/>
            <person name="Wang Y."/>
            <person name="Carvalho R."/>
            <person name="Voegtly L."/>
            <person name="Shi R."/>
            <person name="Duckworth R."/>
            <person name="Johnson A."/>
            <person name="Loviza R."/>
            <person name="Walstead R."/>
            <person name="Shah Z."/>
            <person name="Kiflezghi M."/>
            <person name="Wade K."/>
            <person name="Ball S.L."/>
            <person name="Bradley K.W."/>
            <person name="Asai D.J."/>
            <person name="Bowman C.A."/>
            <person name="Russell D.A."/>
            <person name="Pope W.H."/>
            <person name="Jacobs-Sera D."/>
            <person name="Hendrix R.W."/>
            <person name="Hatfull G.F."/>
        </authorList>
    </citation>
    <scope>NUCLEOTIDE SEQUENCE [LARGE SCALE GENOMIC DNA]</scope>
    <source>
        <strain evidence="3 4">DSM 27648</strain>
    </source>
</reference>
<dbReference type="SUPFAM" id="SSF47413">
    <property type="entry name" value="lambda repressor-like DNA-binding domains"/>
    <property type="match status" value="1"/>
</dbReference>
<feature type="region of interest" description="Disordered" evidence="1">
    <location>
        <begin position="1"/>
        <end position="20"/>
    </location>
</feature>
<dbReference type="RefSeq" id="WP_146648232.1">
    <property type="nucleotide sequence ID" value="NZ_CP012333.1"/>
</dbReference>
<name>A0A0K1PU23_9BACT</name>